<feature type="domain" description="Cadherin" evidence="7">
    <location>
        <begin position="995"/>
        <end position="1139"/>
    </location>
</feature>
<evidence type="ECO:0000256" key="5">
    <source>
        <dbReference type="SAM" id="MobiDB-lite"/>
    </source>
</evidence>
<gene>
    <name evidence="8" type="ORF">OKIOD_LOCUS1025</name>
</gene>
<evidence type="ECO:0000256" key="1">
    <source>
        <dbReference type="ARBA" id="ARBA00004370"/>
    </source>
</evidence>
<dbReference type="Gene3D" id="2.60.40.60">
    <property type="entry name" value="Cadherins"/>
    <property type="match status" value="2"/>
</dbReference>
<dbReference type="PANTHER" id="PTHR24028:SF146">
    <property type="entry name" value="CADHERIN 96CB, ISOFORM D-RELATED"/>
    <property type="match status" value="1"/>
</dbReference>
<keyword evidence="6" id="KW-0812">Transmembrane</keyword>
<dbReference type="InterPro" id="IPR002126">
    <property type="entry name" value="Cadherin-like_dom"/>
</dbReference>
<feature type="region of interest" description="Disordered" evidence="5">
    <location>
        <begin position="32"/>
        <end position="57"/>
    </location>
</feature>
<dbReference type="PRINTS" id="PR00205">
    <property type="entry name" value="CADHERIN"/>
</dbReference>
<feature type="domain" description="Cadherin" evidence="7">
    <location>
        <begin position="857"/>
        <end position="983"/>
    </location>
</feature>
<comment type="subcellular location">
    <subcellularLocation>
        <location evidence="1">Membrane</location>
    </subcellularLocation>
</comment>
<evidence type="ECO:0000256" key="6">
    <source>
        <dbReference type="SAM" id="Phobius"/>
    </source>
</evidence>
<dbReference type="PANTHER" id="PTHR24028">
    <property type="entry name" value="CADHERIN-87A"/>
    <property type="match status" value="1"/>
</dbReference>
<proteinExistence type="predicted"/>
<dbReference type="InterPro" id="IPR020894">
    <property type="entry name" value="Cadherin_CS"/>
</dbReference>
<protein>
    <submittedName>
        <fullName evidence="8">Oidioi.mRNA.OKI2018_I69.PAR.g9467.t2.cds</fullName>
    </submittedName>
</protein>
<keyword evidence="2 6" id="KW-0472">Membrane</keyword>
<feature type="transmembrane region" description="Helical" evidence="6">
    <location>
        <begin position="1929"/>
        <end position="1954"/>
    </location>
</feature>
<keyword evidence="6" id="KW-1133">Transmembrane helix</keyword>
<organism evidence="8 9">
    <name type="scientific">Oikopleura dioica</name>
    <name type="common">Tunicate</name>
    <dbReference type="NCBI Taxonomy" id="34765"/>
    <lineage>
        <taxon>Eukaryota</taxon>
        <taxon>Metazoa</taxon>
        <taxon>Chordata</taxon>
        <taxon>Tunicata</taxon>
        <taxon>Appendicularia</taxon>
        <taxon>Copelata</taxon>
        <taxon>Oikopleuridae</taxon>
        <taxon>Oikopleura</taxon>
    </lineage>
</organism>
<evidence type="ECO:0000256" key="3">
    <source>
        <dbReference type="ARBA" id="ARBA00023180"/>
    </source>
</evidence>
<dbReference type="EMBL" id="OU015568">
    <property type="protein sequence ID" value="CAG5080085.1"/>
    <property type="molecule type" value="Genomic_DNA"/>
</dbReference>
<keyword evidence="3" id="KW-0325">Glycoprotein</keyword>
<feature type="compositionally biased region" description="Polar residues" evidence="5">
    <location>
        <begin position="32"/>
        <end position="41"/>
    </location>
</feature>
<reference evidence="8 9" key="1">
    <citation type="submission" date="2021-04" db="EMBL/GenBank/DDBJ databases">
        <authorList>
            <person name="Bliznina A."/>
        </authorList>
    </citation>
    <scope>NUCLEOTIDE SEQUENCE [LARGE SCALE GENOMIC DNA]</scope>
</reference>
<name>A0ABN7RKT5_OIKDI</name>
<sequence>MSYSLRLEMILVRVSRSITILEQINQQENKALSSSSLNNGELRSECNPESDPENCRSTSPRISYLVLNVIAKEKVPEDFRNGCSENQPCKGMPACAFRENYYMQEQSYDIIVIVQDINNNPPRFFNGQTKKFQAGTGQLKCSSCSEYGKIEEEYAVGTVFTAYSSGNDPQKIIVTDIDEEENNRKFTLFIDRFKCSKNGESVNCAGIFSMNGDSIYSAELNSIEIIAKNTVKFSEIDTVRLDIDACDIGPMMDGAPQCSTLIVNLEITEKTKAIDNFGNLDKNHEDSYEKSSLKSLKNNEKLGNRNCGLPTDNCASFFQASNGNTRQYSQIGQKNPKIDYIYQHTEKTNFDGYTSFGFNLPAGICFPEICDETNDERQEHCLSIEIWTPNGGEINTAQGWSLDQSLTSLFEPTLVENIDISQVVTKRIYFNLKNEINDDTSQSGALIKPIEPTKVKIRAAYHCLNQAPQVDSLQAGIGNAQDFAIYPSNLDPPSFDDVSEFQVTECPVINGKLDHLSSCSDPDVTEYCNFSTAKTLNGQITIKEFRNLFPNNPEECQPDHCTRPTDIAFSDSSDDSYVLTTSPCDDSSDIFCKKASASQTEPADYESKPFYNYQLFAENEGPWRSSNGTRKNYASNARFMVEVLDAPDQAPRFNVPPAMVYFKEGKYRTEESLNYITEDRDSSEKLLISASDPDLDLKWEVRIELSELKTTAGDDFSTSFEIDYGTAADDQPAGPESAVFIKLKNNGEFNAECDPEADPGNCRSNSTRVSNLILNVIAKEKVPADFRNGCSQNEPCKGMPSCAFNEDYYMQEQSFDITVFIQDINNNPPRFFNGQTRKFEAGPGQLKCSYCSEFGKLEEKNAVGTVLTAYSNGNDPHRIIITDIDERDDNRKFKLSIDKTSCSKSDNSVSCANKFSVDTETVFNAQLDPLEVTVEEALAFSEIDTVMLDIKACDEGTMIDGASKCSIFTVNLEITEKNKAPSVLDGDGAMFEYDSSGDYFVKTIENEKPGSQNLQLTFTNQNSVQFRHVFFCDIKNSDNAVGIFEVVNGDKKGTSWEDFGTDYLKEEGSLSLQIRLREGEQLNRQEAKSYIYTVRACSLDGDADRNTVEQCCVPAGSDTRVSSRLSIVIFDSNINAPLFQIYNGLEGSPAYTLPAGSWNVKDGSNGQSPKVFDLSQIQDDDDDYLNTRTCFRIKTSNSSLLDAAEFFQIDAISITKKTFKSQIKMKSTAKFIDADGVSKIKNNQEMMDGQFHFNFEFTVQACNIDCSNGNCEDSDKTNAFQCPADLDEATAICSDTEQSNDNSLISDPTGNTMIRFAIQDENEHSPEIFIPKDNEGDPMIMEIYEKIEDTIQPIDIRTLDKDRCYFNYGRIRFSTPQESPFSVEGGDVFNPDEDKDDHLDKEVFYDLVIRATDGGQPGGQSEEIVKVLVKDINDHGPTFADLDEKDRQLTIKEGTGFDAQSFCGAIDKDSRKWSADVNKYTVQNVKGFYEDVQKCGPGLAEEVSCDNIFSVTDKADKPPTGCSDWVAGRIEMGITAEYIPGTNEKGLNREEYDKFTLEIDVYDDECNLLDDFSKCTVEFCHDQCDGVLDENQRNLQSTLLLTVNVEDVNDNGPLIAPFKTAHYVLAGTTEAGKDITPQIEVSDADGDETNRRSRIKKISETYICGSSASQCQNNKDFFQVTADPEDPMKFNLKTLKQIPDIKSNNFFAVATITVEVANEAPLYENYDCAYVEKYPDFFKSKCKVENGQSVIYNSLPIVVTVLDEEHVGLVTSTKEDDWDNEALTNKFKGEMNDLFESILPRKNACDCYYDYSTELYKVETQNRPDPLAPEDDPKVEYYTEINFYVVKSSNQSKSCSVPISSCNFTDSLRAGEENRDLLTSFDIAFVLNDVEAHNTLKAEPYNIRVSCNMQKLEECEEVIEEDKWGDKEWLILVIAIGGGLSVLCAGIIVCMCCMRKRYARKLQSERAMKYDMDDMSSKGAYNESQAYQASGEQHKNQLVGQEGMINIALEYDDEDQQSSFGSSDGRASFNSDFDIEEHLNEPKEIYVDSDAEDAKGPNLNALIAGQSSAMSANPLAGQDLDNVSYENF</sequence>
<keyword evidence="4" id="KW-0106">Calcium</keyword>
<dbReference type="CDD" id="cd11304">
    <property type="entry name" value="Cadherin_repeat"/>
    <property type="match status" value="2"/>
</dbReference>
<feature type="domain" description="Cadherin" evidence="7">
    <location>
        <begin position="676"/>
        <end position="831"/>
    </location>
</feature>
<feature type="domain" description="Cadherin" evidence="7">
    <location>
        <begin position="566"/>
        <end position="653"/>
    </location>
</feature>
<keyword evidence="9" id="KW-1185">Reference proteome</keyword>
<evidence type="ECO:0000256" key="4">
    <source>
        <dbReference type="PROSITE-ProRule" id="PRU00043"/>
    </source>
</evidence>
<evidence type="ECO:0000259" key="7">
    <source>
        <dbReference type="PROSITE" id="PS50268"/>
    </source>
</evidence>
<dbReference type="InterPro" id="IPR050174">
    <property type="entry name" value="Protocadherin/Cadherin-CA"/>
</dbReference>
<evidence type="ECO:0000313" key="9">
    <source>
        <dbReference type="Proteomes" id="UP001158576"/>
    </source>
</evidence>
<evidence type="ECO:0000256" key="2">
    <source>
        <dbReference type="ARBA" id="ARBA00023136"/>
    </source>
</evidence>
<dbReference type="Proteomes" id="UP001158576">
    <property type="component" value="Chromosome PAR"/>
</dbReference>
<accession>A0ABN7RKT5</accession>
<feature type="domain" description="Cadherin" evidence="7">
    <location>
        <begin position="1322"/>
        <end position="1439"/>
    </location>
</feature>
<dbReference type="PROSITE" id="PS50268">
    <property type="entry name" value="CADHERIN_2"/>
    <property type="match status" value="6"/>
</dbReference>
<evidence type="ECO:0000313" key="8">
    <source>
        <dbReference type="EMBL" id="CAG5080085.1"/>
    </source>
</evidence>
<feature type="domain" description="Cadherin" evidence="7">
    <location>
        <begin position="1545"/>
        <end position="1615"/>
    </location>
</feature>
<dbReference type="PROSITE" id="PS00232">
    <property type="entry name" value="CADHERIN_1"/>
    <property type="match status" value="2"/>
</dbReference>